<comment type="caution">
    <text evidence="5">The sequence shown here is derived from an EMBL/GenBank/DDBJ whole genome shotgun (WGS) entry which is preliminary data.</text>
</comment>
<accession>A0A918B3T9</accession>
<dbReference type="Gene3D" id="3.40.50.2020">
    <property type="match status" value="1"/>
</dbReference>
<dbReference type="Pfam" id="PF12500">
    <property type="entry name" value="TRSP"/>
    <property type="match status" value="1"/>
</dbReference>
<keyword evidence="5" id="KW-0808">Transferase</keyword>
<dbReference type="InterPro" id="IPR029057">
    <property type="entry name" value="PRTase-like"/>
</dbReference>
<evidence type="ECO:0000259" key="2">
    <source>
        <dbReference type="Pfam" id="PF12500"/>
    </source>
</evidence>
<evidence type="ECO:0000313" key="6">
    <source>
        <dbReference type="Proteomes" id="UP000654123"/>
    </source>
</evidence>
<dbReference type="AlphaFoldDB" id="A0A918B3T9"/>
<sequence length="841" mass="89847">MSGAPHPARHLYLREKRHVIHSTVWTGTWVAERLGVELRGQRGDDGELRGLLGLALRNNRKRAHLLVSRVLGKHVPQSPAVVRGAGHELGRRVRELLGDAQARRAVVVGYAETATGLGHCVADGLGHAPYLHSTRRPVPGVPRAAGFEESHSHHTSHLLLPEDPGLLAGPGPLVLVDDEFSTGNTVLNTVRALHERYPRERYVIVALVDMRSAEDRGRLAEFADEIGARVDLVALAAGTVRLPDGVLEKGRALVAAHEEPAPAASGDVTAVRRVDLGWPAGLPDGGRHGFTPEHRARLEAALPSMAARLAEALALTAAPAPAPPAPAGDAPARAPRVLVLGCEELMYAPLALAAALEERTPHADVRFSTTTRSPVLAVDDPGYAIRTRLVFPAHDDPADGPGDRYAYNVAGAGFDAVAVVVDSTADTPLLHARDGLLARLAAHVPRVVLATVPSYVPERAGMLPEPLRGPAFSSYAPDEVGWLLKDLSAVELEAPTEEREEAIQSGGAHYAESLPVEYQPSDEYQKLFHAALDASAARIARAVGAVTETVLAERSPRPVLVSLARAGTPVGVLMRRWARHRHGLDLPHYAVSIVRGRGIDTNALRWLRAHHDPADVVFVDGWTGKGAITRELAAALDGFPDFDPEIAVLADPGSCVRTHGTREDFLIPSACLNSTVSGLISRTVLRADLVGPDDYHGAKFYRELAGADVSGDFLDAVSGRFDEVADAVAADAARLLAADRTPTWEGWAAVERISEEYGIHDVNLVKPGVGETTRVLLRRVPWKILAQRGAGADLDHVRLLAEQRGVPVEEADGLPYTCVGLIHPRYTRGATGADGRAVTAP</sequence>
<dbReference type="EMBL" id="BMSV01000007">
    <property type="protein sequence ID" value="GGQ15620.1"/>
    <property type="molecule type" value="Genomic_DNA"/>
</dbReference>
<reference evidence="5" key="1">
    <citation type="journal article" date="2014" name="Int. J. Syst. Evol. Microbiol.">
        <title>Complete genome sequence of Corynebacterium casei LMG S-19264T (=DSM 44701T), isolated from a smear-ripened cheese.</title>
        <authorList>
            <consortium name="US DOE Joint Genome Institute (JGI-PGF)"/>
            <person name="Walter F."/>
            <person name="Albersmeier A."/>
            <person name="Kalinowski J."/>
            <person name="Ruckert C."/>
        </authorList>
    </citation>
    <scope>NUCLEOTIDE SEQUENCE</scope>
    <source>
        <strain evidence="5">JCM 4335</strain>
    </source>
</reference>
<protein>
    <submittedName>
        <fullName evidence="5">Phosphoribosyltransferase</fullName>
    </submittedName>
</protein>
<dbReference type="Proteomes" id="UP000654123">
    <property type="component" value="Unassembled WGS sequence"/>
</dbReference>
<organism evidence="5 6">
    <name type="scientific">Streptomyces roseolilacinus</name>
    <dbReference type="NCBI Taxonomy" id="66904"/>
    <lineage>
        <taxon>Bacteria</taxon>
        <taxon>Bacillati</taxon>
        <taxon>Actinomycetota</taxon>
        <taxon>Actinomycetes</taxon>
        <taxon>Kitasatosporales</taxon>
        <taxon>Streptomycetaceae</taxon>
        <taxon>Streptomyces</taxon>
    </lineage>
</organism>
<dbReference type="SUPFAM" id="SSF53271">
    <property type="entry name" value="PRTase-like"/>
    <property type="match status" value="1"/>
</dbReference>
<keyword evidence="5" id="KW-0328">Glycosyltransferase</keyword>
<evidence type="ECO:0000259" key="4">
    <source>
        <dbReference type="Pfam" id="PF15609"/>
    </source>
</evidence>
<dbReference type="InterPro" id="IPR028157">
    <property type="entry name" value="PELOTA_dom"/>
</dbReference>
<feature type="domain" description="TRSP" evidence="2">
    <location>
        <begin position="284"/>
        <end position="437"/>
    </location>
</feature>
<feature type="domain" description="Cysteine protease StiP N-terminal" evidence="1">
    <location>
        <begin position="473"/>
        <end position="717"/>
    </location>
</feature>
<proteinExistence type="predicted"/>
<feature type="domain" description="Orotate phosphoribosyltransferase-like" evidence="4">
    <location>
        <begin position="51"/>
        <end position="238"/>
    </location>
</feature>
<keyword evidence="6" id="KW-1185">Reference proteome</keyword>
<dbReference type="InterPro" id="IPR041688">
    <property type="entry name" value="PRTase_2"/>
</dbReference>
<dbReference type="InterPro" id="IPR011215">
    <property type="entry name" value="StiP_N"/>
</dbReference>
<dbReference type="Pfam" id="PF11202">
    <property type="entry name" value="StiP"/>
    <property type="match status" value="1"/>
</dbReference>
<dbReference type="InterPro" id="IPR000836">
    <property type="entry name" value="PRTase_dom"/>
</dbReference>
<dbReference type="Pfam" id="PF15608">
    <property type="entry name" value="PELOTA_1"/>
    <property type="match status" value="1"/>
</dbReference>
<feature type="domain" description="PELOTA RNA-binding" evidence="3">
    <location>
        <begin position="744"/>
        <end position="823"/>
    </location>
</feature>
<dbReference type="InterPro" id="IPR022537">
    <property type="entry name" value="TRSP_dom"/>
</dbReference>
<dbReference type="Pfam" id="PF15609">
    <property type="entry name" value="PRTase_2"/>
    <property type="match status" value="1"/>
</dbReference>
<evidence type="ECO:0000259" key="3">
    <source>
        <dbReference type="Pfam" id="PF15608"/>
    </source>
</evidence>
<name>A0A918B3T9_9ACTN</name>
<dbReference type="CDD" id="cd06223">
    <property type="entry name" value="PRTases_typeI"/>
    <property type="match status" value="1"/>
</dbReference>
<gene>
    <name evidence="5" type="ORF">GCM10010249_37850</name>
</gene>
<reference evidence="5" key="2">
    <citation type="submission" date="2020-09" db="EMBL/GenBank/DDBJ databases">
        <authorList>
            <person name="Sun Q."/>
            <person name="Ohkuma M."/>
        </authorList>
    </citation>
    <scope>NUCLEOTIDE SEQUENCE</scope>
    <source>
        <strain evidence="5">JCM 4335</strain>
    </source>
</reference>
<evidence type="ECO:0000313" key="5">
    <source>
        <dbReference type="EMBL" id="GGQ15620.1"/>
    </source>
</evidence>
<evidence type="ECO:0000259" key="1">
    <source>
        <dbReference type="Pfam" id="PF11202"/>
    </source>
</evidence>
<dbReference type="GO" id="GO:0016757">
    <property type="term" value="F:glycosyltransferase activity"/>
    <property type="evidence" value="ECO:0007669"/>
    <property type="project" value="UniProtKB-KW"/>
</dbReference>